<reference evidence="2 3" key="1">
    <citation type="journal article" date="2011" name="Genome Biol.">
        <title>Comparative genome sequence analysis underscores mycoparasitism as the ancestral life style of Trichoderma.</title>
        <authorList>
            <person name="Kubicek C.P."/>
            <person name="Herrera-Estrella A."/>
            <person name="Seidl-Seiboth V."/>
            <person name="Martinez D.A."/>
            <person name="Druzhinina I.S."/>
            <person name="Thon M."/>
            <person name="Zeilinger S."/>
            <person name="Casas-Flores S."/>
            <person name="Horwitz B.A."/>
            <person name="Mukherjee P.K."/>
            <person name="Mukherjee M."/>
            <person name="Kredics L."/>
            <person name="Alcaraz L.D."/>
            <person name="Aerts A."/>
            <person name="Antal Z."/>
            <person name="Atanasova L."/>
            <person name="Cervantes-Badillo M.G."/>
            <person name="Challacombe J."/>
            <person name="Chertkov O."/>
            <person name="McCluskey K."/>
            <person name="Coulpier F."/>
            <person name="Deshpande N."/>
            <person name="von Doehren H."/>
            <person name="Ebbole D.J."/>
            <person name="Esquivel-Naranjo E.U."/>
            <person name="Fekete E."/>
            <person name="Flipphi M."/>
            <person name="Glaser F."/>
            <person name="Gomez-Rodriguez E.Y."/>
            <person name="Gruber S."/>
            <person name="Han C."/>
            <person name="Henrissat B."/>
            <person name="Hermosa R."/>
            <person name="Hernandez-Onate M."/>
            <person name="Karaffa L."/>
            <person name="Kosti I."/>
            <person name="Le Crom S."/>
            <person name="Lindquist E."/>
            <person name="Lucas S."/>
            <person name="Luebeck M."/>
            <person name="Luebeck P.S."/>
            <person name="Margeot A."/>
            <person name="Metz B."/>
            <person name="Misra M."/>
            <person name="Nevalainen H."/>
            <person name="Omann M."/>
            <person name="Packer N."/>
            <person name="Perrone G."/>
            <person name="Uresti-Rivera E.E."/>
            <person name="Salamov A."/>
            <person name="Schmoll M."/>
            <person name="Seiboth B."/>
            <person name="Shapiro H."/>
            <person name="Sukno S."/>
            <person name="Tamayo-Ramos J.A."/>
            <person name="Tisch D."/>
            <person name="Wiest A."/>
            <person name="Wilkinson H.H."/>
            <person name="Zhang M."/>
            <person name="Coutinho P.M."/>
            <person name="Kenerley C.M."/>
            <person name="Monte E."/>
            <person name="Baker S.E."/>
            <person name="Grigoriev I.V."/>
        </authorList>
    </citation>
    <scope>NUCLEOTIDE SEQUENCE [LARGE SCALE GENOMIC DNA]</scope>
    <source>
        <strain evidence="3">ATCC 20476 / IMI 206040</strain>
    </source>
</reference>
<proteinExistence type="predicted"/>
<dbReference type="EMBL" id="ABDG02000011">
    <property type="protein sequence ID" value="EHK50960.1"/>
    <property type="molecule type" value="Genomic_DNA"/>
</dbReference>
<feature type="compositionally biased region" description="Basic and acidic residues" evidence="1">
    <location>
        <begin position="120"/>
        <end position="129"/>
    </location>
</feature>
<dbReference type="HOGENOM" id="CLU_637877_0_0_1"/>
<accession>G9NE54</accession>
<protein>
    <submittedName>
        <fullName evidence="2">Uncharacterized protein</fullName>
    </submittedName>
</protein>
<dbReference type="AlphaFoldDB" id="G9NE54"/>
<feature type="region of interest" description="Disordered" evidence="1">
    <location>
        <begin position="113"/>
        <end position="145"/>
    </location>
</feature>
<evidence type="ECO:0000256" key="1">
    <source>
        <dbReference type="SAM" id="MobiDB-lite"/>
    </source>
</evidence>
<evidence type="ECO:0000313" key="3">
    <source>
        <dbReference type="Proteomes" id="UP000005426"/>
    </source>
</evidence>
<comment type="caution">
    <text evidence="2">The sequence shown here is derived from an EMBL/GenBank/DDBJ whole genome shotgun (WGS) entry which is preliminary data.</text>
</comment>
<organism evidence="2 3">
    <name type="scientific">Hypocrea atroviridis (strain ATCC 20476 / IMI 206040)</name>
    <name type="common">Trichoderma atroviride</name>
    <dbReference type="NCBI Taxonomy" id="452589"/>
    <lineage>
        <taxon>Eukaryota</taxon>
        <taxon>Fungi</taxon>
        <taxon>Dikarya</taxon>
        <taxon>Ascomycota</taxon>
        <taxon>Pezizomycotina</taxon>
        <taxon>Sordariomycetes</taxon>
        <taxon>Hypocreomycetidae</taxon>
        <taxon>Hypocreales</taxon>
        <taxon>Hypocreaceae</taxon>
        <taxon>Trichoderma</taxon>
    </lineage>
</organism>
<name>G9NE54_HYPAI</name>
<feature type="region of interest" description="Disordered" evidence="1">
    <location>
        <begin position="306"/>
        <end position="333"/>
    </location>
</feature>
<feature type="compositionally biased region" description="Polar residues" evidence="1">
    <location>
        <begin position="306"/>
        <end position="315"/>
    </location>
</feature>
<keyword evidence="3" id="KW-1185">Reference proteome</keyword>
<gene>
    <name evidence="2" type="ORF">TRIATDRAFT_94173</name>
</gene>
<evidence type="ECO:0000313" key="2">
    <source>
        <dbReference type="EMBL" id="EHK50960.1"/>
    </source>
</evidence>
<sequence>MLLYPGSNWQPAGNRSELSLQTRNVQLHSHVETTPSTYGETARIQASTNDIASSSKTHQYTTQLKLPASHAVYSNFYLRSDGVLFESEKQLTADRAKHALTLAILPIEDDEAHGRKRIRSKESKSEKQPTNRSYPHLSCEEYQPPPGSLPQDLAAIFLHLVTLIDRHLNHNKDGNKRLTDATRVKRQIYTSKNDVWTRGRQIRCFQLIQRGRWLINMNVSLGEIYEERPEGGNETIMIMSCLSGLFNLPWLPPGRFKELEDLRKQDETKSFRQGQGARTTLASIPNIAPGILQGSFASAGDTAEITTSTLSNTPRTPWDERGDKSKRPKFARDSHVTNLRPTSGLLSNHLGQNVSSGLTYETASTILVSHCTSLQQPVSDPQNYHDAGGIVSVPFNGRGTRPVELNRMVEVQSYFNYWDSVRPANATRCY</sequence>
<feature type="compositionally biased region" description="Basic and acidic residues" evidence="1">
    <location>
        <begin position="317"/>
        <end position="333"/>
    </location>
</feature>
<dbReference type="Proteomes" id="UP000005426">
    <property type="component" value="Unassembled WGS sequence"/>
</dbReference>